<dbReference type="RefSeq" id="WP_147148435.1">
    <property type="nucleotide sequence ID" value="NZ_BJXN01000016.1"/>
</dbReference>
<feature type="signal peptide" evidence="1">
    <location>
        <begin position="1"/>
        <end position="18"/>
    </location>
</feature>
<evidence type="ECO:0008006" key="4">
    <source>
        <dbReference type="Google" id="ProtNLM"/>
    </source>
</evidence>
<dbReference type="OrthoDB" id="25511at2"/>
<evidence type="ECO:0000313" key="2">
    <source>
        <dbReference type="EMBL" id="GEM90575.1"/>
    </source>
</evidence>
<proteinExistence type="predicted"/>
<sequence length="234" mass="26434">MRRTVVGLALALAAFAAAGSDLPETPPVPWPNGERLVYVLRWKGLVVGHQAIEAVRTGSGWHYAGRVRGGGLAQLVGFDLVSDSYTRRDLFTRRFQRDLTVPGEGRRVLTAVVGQETAVRFVWVTGQVYTFREPQTDVLDDLSVLYYVRVHPEPKPLWLINYPRLVRAPLAFLGVRRLSSPTGRIEAEGYRFEGEGAQIEVWYGRNEARWPLRIYFGQSWGGLSAELVRVERIR</sequence>
<organism evidence="2 3">
    <name type="scientific">Oceanithermus desulfurans NBRC 100063</name>
    <dbReference type="NCBI Taxonomy" id="1227550"/>
    <lineage>
        <taxon>Bacteria</taxon>
        <taxon>Thermotogati</taxon>
        <taxon>Deinococcota</taxon>
        <taxon>Deinococci</taxon>
        <taxon>Thermales</taxon>
        <taxon>Thermaceae</taxon>
        <taxon>Oceanithermus</taxon>
    </lineage>
</organism>
<accession>A0A511RLQ3</accession>
<protein>
    <recommendedName>
        <fullName evidence="4">DUF3108 domain-containing protein</fullName>
    </recommendedName>
</protein>
<reference evidence="2 3" key="1">
    <citation type="submission" date="2019-07" db="EMBL/GenBank/DDBJ databases">
        <title>Whole genome shotgun sequence of Oceanithermus desulfurans NBRC 100063.</title>
        <authorList>
            <person name="Hosoyama A."/>
            <person name="Uohara A."/>
            <person name="Ohji S."/>
            <person name="Ichikawa N."/>
        </authorList>
    </citation>
    <scope>NUCLEOTIDE SEQUENCE [LARGE SCALE GENOMIC DNA]</scope>
    <source>
        <strain evidence="2 3">NBRC 100063</strain>
    </source>
</reference>
<keyword evidence="1" id="KW-0732">Signal</keyword>
<gene>
    <name evidence="2" type="ORF">ODE01S_20090</name>
</gene>
<dbReference type="AlphaFoldDB" id="A0A511RLQ3"/>
<comment type="caution">
    <text evidence="2">The sequence shown here is derived from an EMBL/GenBank/DDBJ whole genome shotgun (WGS) entry which is preliminary data.</text>
</comment>
<evidence type="ECO:0000256" key="1">
    <source>
        <dbReference type="SAM" id="SignalP"/>
    </source>
</evidence>
<dbReference type="EMBL" id="BJXN01000016">
    <property type="protein sequence ID" value="GEM90575.1"/>
    <property type="molecule type" value="Genomic_DNA"/>
</dbReference>
<feature type="chain" id="PRO_5022184694" description="DUF3108 domain-containing protein" evidence="1">
    <location>
        <begin position="19"/>
        <end position="234"/>
    </location>
</feature>
<name>A0A511RLQ3_9DEIN</name>
<dbReference type="Proteomes" id="UP000321827">
    <property type="component" value="Unassembled WGS sequence"/>
</dbReference>
<evidence type="ECO:0000313" key="3">
    <source>
        <dbReference type="Proteomes" id="UP000321827"/>
    </source>
</evidence>